<dbReference type="InterPro" id="IPR013785">
    <property type="entry name" value="Aldolase_TIM"/>
</dbReference>
<evidence type="ECO:0000259" key="6">
    <source>
        <dbReference type="Pfam" id="PF00724"/>
    </source>
</evidence>
<name>A0ABZ2MCR2_9BACT</name>
<feature type="domain" description="NADH:flavin oxidoreductase/NADH oxidase N-terminal" evidence="6">
    <location>
        <begin position="16"/>
        <end position="353"/>
    </location>
</feature>
<dbReference type="Pfam" id="PF00724">
    <property type="entry name" value="Oxidored_FMN"/>
    <property type="match status" value="1"/>
</dbReference>
<dbReference type="EMBL" id="CP089984">
    <property type="protein sequence ID" value="WXB20295.1"/>
    <property type="molecule type" value="Genomic_DNA"/>
</dbReference>
<evidence type="ECO:0000256" key="1">
    <source>
        <dbReference type="ARBA" id="ARBA00001917"/>
    </source>
</evidence>
<evidence type="ECO:0000313" key="7">
    <source>
        <dbReference type="EMBL" id="WXB20295.1"/>
    </source>
</evidence>
<evidence type="ECO:0000256" key="5">
    <source>
        <dbReference type="ARBA" id="ARBA00023002"/>
    </source>
</evidence>
<dbReference type="Gene3D" id="3.20.20.70">
    <property type="entry name" value="Aldolase class I"/>
    <property type="match status" value="1"/>
</dbReference>
<evidence type="ECO:0000256" key="2">
    <source>
        <dbReference type="ARBA" id="ARBA00022630"/>
    </source>
</evidence>
<organism evidence="7 8">
    <name type="scientific">Pendulispora albinea</name>
    <dbReference type="NCBI Taxonomy" id="2741071"/>
    <lineage>
        <taxon>Bacteria</taxon>
        <taxon>Pseudomonadati</taxon>
        <taxon>Myxococcota</taxon>
        <taxon>Myxococcia</taxon>
        <taxon>Myxococcales</taxon>
        <taxon>Sorangiineae</taxon>
        <taxon>Pendulisporaceae</taxon>
        <taxon>Pendulispora</taxon>
    </lineage>
</organism>
<dbReference type="Proteomes" id="UP001370348">
    <property type="component" value="Chromosome"/>
</dbReference>
<reference evidence="7 8" key="1">
    <citation type="submission" date="2021-12" db="EMBL/GenBank/DDBJ databases">
        <title>Discovery of the Pendulisporaceae a myxobacterial family with distinct sporulation behavior and unique specialized metabolism.</title>
        <authorList>
            <person name="Garcia R."/>
            <person name="Popoff A."/>
            <person name="Bader C.D."/>
            <person name="Loehr J."/>
            <person name="Walesch S."/>
            <person name="Walt C."/>
            <person name="Boldt J."/>
            <person name="Bunk B."/>
            <person name="Haeckl F.J.F.P.J."/>
            <person name="Gunesch A.P."/>
            <person name="Birkelbach J."/>
            <person name="Nuebel U."/>
            <person name="Pietschmann T."/>
            <person name="Bach T."/>
            <person name="Mueller R."/>
        </authorList>
    </citation>
    <scope>NUCLEOTIDE SEQUENCE [LARGE SCALE GENOMIC DNA]</scope>
    <source>
        <strain evidence="7 8">MSr11954</strain>
    </source>
</reference>
<evidence type="ECO:0000256" key="3">
    <source>
        <dbReference type="ARBA" id="ARBA00022643"/>
    </source>
</evidence>
<dbReference type="PANTHER" id="PTHR43303:SF4">
    <property type="entry name" value="NADPH DEHYDROGENASE C23G7.10C-RELATED"/>
    <property type="match status" value="1"/>
</dbReference>
<sequence>MPRGAALKRAGSGSHLFSEFHIKGVSLRNRIVVSPMCQYAADEGVPNDWHLVHLGARAVGGAALVIAEATAVSPEGRNTPGCTGLWNDAQAEAWAPIARFVQRHGAVPGIQLAHAGRKASANRPWEGDDHIPPGDPRAWDPLGPSPIAYGANLPRVPRAMTKDDILRTQRDFVAAAKRALAAGFEWLELHFAHGYLAQSFLSPVANARTDDYGGSFENRARFLVETLSAVRAIWPEKYPLAIRLGVDDFTKASRPLEESIELVQKLKDHGLDLLDVSLGFNTPDVSGVPWGPSFMAPIAQRIKNEVAIPTAVGWLITEPQQADDIVVEGQADLVMLAHKELDDPHFPYHAAKALGVANPQDVLPPRYAHALKER</sequence>
<evidence type="ECO:0000313" key="8">
    <source>
        <dbReference type="Proteomes" id="UP001370348"/>
    </source>
</evidence>
<keyword evidence="3" id="KW-0288">FMN</keyword>
<dbReference type="PANTHER" id="PTHR43303">
    <property type="entry name" value="NADPH DEHYDROGENASE C23G7.10C-RELATED"/>
    <property type="match status" value="1"/>
</dbReference>
<dbReference type="CDD" id="cd02932">
    <property type="entry name" value="OYE_YqiM_FMN"/>
    <property type="match status" value="1"/>
</dbReference>
<dbReference type="InterPro" id="IPR001155">
    <property type="entry name" value="OxRdtase_FMN_N"/>
</dbReference>
<evidence type="ECO:0000256" key="4">
    <source>
        <dbReference type="ARBA" id="ARBA00022857"/>
    </source>
</evidence>
<accession>A0ABZ2MCR2</accession>
<keyword evidence="2" id="KW-0285">Flavoprotein</keyword>
<keyword evidence="5" id="KW-0560">Oxidoreductase</keyword>
<protein>
    <submittedName>
        <fullName evidence="7">NADH:flavin oxidoreductase/NADH oxidase</fullName>
    </submittedName>
</protein>
<dbReference type="SUPFAM" id="SSF51395">
    <property type="entry name" value="FMN-linked oxidoreductases"/>
    <property type="match status" value="1"/>
</dbReference>
<comment type="cofactor">
    <cofactor evidence="1">
        <name>FMN</name>
        <dbReference type="ChEBI" id="CHEBI:58210"/>
    </cofactor>
</comment>
<dbReference type="InterPro" id="IPR044152">
    <property type="entry name" value="YqjM-like"/>
</dbReference>
<proteinExistence type="predicted"/>
<gene>
    <name evidence="7" type="ORF">LZC94_37145</name>
</gene>
<keyword evidence="8" id="KW-1185">Reference proteome</keyword>
<keyword evidence="4" id="KW-0521">NADP</keyword>